<sequence length="112" mass="12867">MAHGPTLLPPRRPPPLPSSIHHPRLVSSIAAPTSIHPFVPSSLHTNERRLGRRRRRYRRDAERSRRRSNGWEVAATEPEPAVPEDYWSEGETSTLVDGWGSRYLDLNRESLR</sequence>
<keyword evidence="3" id="KW-1185">Reference proteome</keyword>
<protein>
    <submittedName>
        <fullName evidence="2">Uncharacterized protein</fullName>
    </submittedName>
</protein>
<organism evidence="2 3">
    <name type="scientific">Zea mays</name>
    <name type="common">Maize</name>
    <dbReference type="NCBI Taxonomy" id="4577"/>
    <lineage>
        <taxon>Eukaryota</taxon>
        <taxon>Viridiplantae</taxon>
        <taxon>Streptophyta</taxon>
        <taxon>Embryophyta</taxon>
        <taxon>Tracheophyta</taxon>
        <taxon>Spermatophyta</taxon>
        <taxon>Magnoliopsida</taxon>
        <taxon>Liliopsida</taxon>
        <taxon>Poales</taxon>
        <taxon>Poaceae</taxon>
        <taxon>PACMAD clade</taxon>
        <taxon>Panicoideae</taxon>
        <taxon>Andropogonodae</taxon>
        <taxon>Andropogoneae</taxon>
        <taxon>Tripsacinae</taxon>
        <taxon>Zea</taxon>
    </lineage>
</organism>
<feature type="compositionally biased region" description="Pro residues" evidence="1">
    <location>
        <begin position="7"/>
        <end position="17"/>
    </location>
</feature>
<feature type="compositionally biased region" description="Basic residues" evidence="1">
    <location>
        <begin position="50"/>
        <end position="68"/>
    </location>
</feature>
<reference evidence="2" key="2">
    <citation type="submission" date="2019-07" db="EMBL/GenBank/DDBJ databases">
        <authorList>
            <person name="Seetharam A."/>
            <person name="Woodhouse M."/>
            <person name="Cannon E."/>
        </authorList>
    </citation>
    <scope>NUCLEOTIDE SEQUENCE [LARGE SCALE GENOMIC DNA]</scope>
    <source>
        <strain evidence="2">cv. B73</strain>
    </source>
</reference>
<dbReference type="InParanoid" id="A0A804PT34"/>
<reference evidence="3" key="1">
    <citation type="journal article" date="2009" name="Science">
        <title>The B73 maize genome: complexity, diversity, and dynamics.</title>
        <authorList>
            <person name="Schnable P.S."/>
            <person name="Ware D."/>
            <person name="Fulton R.S."/>
            <person name="Stein J.C."/>
            <person name="Wei F."/>
            <person name="Pasternak S."/>
            <person name="Liang C."/>
            <person name="Zhang J."/>
            <person name="Fulton L."/>
            <person name="Graves T.A."/>
            <person name="Minx P."/>
            <person name="Reily A.D."/>
            <person name="Courtney L."/>
            <person name="Kruchowski S.S."/>
            <person name="Tomlinson C."/>
            <person name="Strong C."/>
            <person name="Delehaunty K."/>
            <person name="Fronick C."/>
            <person name="Courtney B."/>
            <person name="Rock S.M."/>
            <person name="Belter E."/>
            <person name="Du F."/>
            <person name="Kim K."/>
            <person name="Abbott R.M."/>
            <person name="Cotton M."/>
            <person name="Levy A."/>
            <person name="Marchetto P."/>
            <person name="Ochoa K."/>
            <person name="Jackson S.M."/>
            <person name="Gillam B."/>
            <person name="Chen W."/>
            <person name="Yan L."/>
            <person name="Higginbotham J."/>
            <person name="Cardenas M."/>
            <person name="Waligorski J."/>
            <person name="Applebaum E."/>
            <person name="Phelps L."/>
            <person name="Falcone J."/>
            <person name="Kanchi K."/>
            <person name="Thane T."/>
            <person name="Scimone A."/>
            <person name="Thane N."/>
            <person name="Henke J."/>
            <person name="Wang T."/>
            <person name="Ruppert J."/>
            <person name="Shah N."/>
            <person name="Rotter K."/>
            <person name="Hodges J."/>
            <person name="Ingenthron E."/>
            <person name="Cordes M."/>
            <person name="Kohlberg S."/>
            <person name="Sgro J."/>
            <person name="Delgado B."/>
            <person name="Mead K."/>
            <person name="Chinwalla A."/>
            <person name="Leonard S."/>
            <person name="Crouse K."/>
            <person name="Collura K."/>
            <person name="Kudrna D."/>
            <person name="Currie J."/>
            <person name="He R."/>
            <person name="Angelova A."/>
            <person name="Rajasekar S."/>
            <person name="Mueller T."/>
            <person name="Lomeli R."/>
            <person name="Scara G."/>
            <person name="Ko A."/>
            <person name="Delaney K."/>
            <person name="Wissotski M."/>
            <person name="Lopez G."/>
            <person name="Campos D."/>
            <person name="Braidotti M."/>
            <person name="Ashley E."/>
            <person name="Golser W."/>
            <person name="Kim H."/>
            <person name="Lee S."/>
            <person name="Lin J."/>
            <person name="Dujmic Z."/>
            <person name="Kim W."/>
            <person name="Talag J."/>
            <person name="Zuccolo A."/>
            <person name="Fan C."/>
            <person name="Sebastian A."/>
            <person name="Kramer M."/>
            <person name="Spiegel L."/>
            <person name="Nascimento L."/>
            <person name="Zutavern T."/>
            <person name="Miller B."/>
            <person name="Ambroise C."/>
            <person name="Muller S."/>
            <person name="Spooner W."/>
            <person name="Narechania A."/>
            <person name="Ren L."/>
            <person name="Wei S."/>
            <person name="Kumari S."/>
            <person name="Faga B."/>
            <person name="Levy M.J."/>
            <person name="McMahan L."/>
            <person name="Van Buren P."/>
            <person name="Vaughn M.W."/>
            <person name="Ying K."/>
            <person name="Yeh C.-T."/>
            <person name="Emrich S.J."/>
            <person name="Jia Y."/>
            <person name="Kalyanaraman A."/>
            <person name="Hsia A.-P."/>
            <person name="Barbazuk W.B."/>
            <person name="Baucom R.S."/>
            <person name="Brutnell T.P."/>
            <person name="Carpita N.C."/>
            <person name="Chaparro C."/>
            <person name="Chia J.-M."/>
            <person name="Deragon J.-M."/>
            <person name="Estill J.C."/>
            <person name="Fu Y."/>
            <person name="Jeddeloh J.A."/>
            <person name="Han Y."/>
            <person name="Lee H."/>
            <person name="Li P."/>
            <person name="Lisch D.R."/>
            <person name="Liu S."/>
            <person name="Liu Z."/>
            <person name="Nagel D.H."/>
            <person name="McCann M.C."/>
            <person name="SanMiguel P."/>
            <person name="Myers A.M."/>
            <person name="Nettleton D."/>
            <person name="Nguyen J."/>
            <person name="Penning B.W."/>
            <person name="Ponnala L."/>
            <person name="Schneider K.L."/>
            <person name="Schwartz D.C."/>
            <person name="Sharma A."/>
            <person name="Soderlund C."/>
            <person name="Springer N.M."/>
            <person name="Sun Q."/>
            <person name="Wang H."/>
            <person name="Waterman M."/>
            <person name="Westerman R."/>
            <person name="Wolfgruber T.K."/>
            <person name="Yang L."/>
            <person name="Yu Y."/>
            <person name="Zhang L."/>
            <person name="Zhou S."/>
            <person name="Zhu Q."/>
            <person name="Bennetzen J.L."/>
            <person name="Dawe R.K."/>
            <person name="Jiang J."/>
            <person name="Jiang N."/>
            <person name="Presting G.G."/>
            <person name="Wessler S.R."/>
            <person name="Aluru S."/>
            <person name="Martienssen R.A."/>
            <person name="Clifton S.W."/>
            <person name="McCombie W.R."/>
            <person name="Wing R.A."/>
            <person name="Wilson R.K."/>
        </authorList>
    </citation>
    <scope>NUCLEOTIDE SEQUENCE [LARGE SCALE GENOMIC DNA]</scope>
    <source>
        <strain evidence="3">cv. B73</strain>
    </source>
</reference>
<evidence type="ECO:0000313" key="3">
    <source>
        <dbReference type="Proteomes" id="UP000007305"/>
    </source>
</evidence>
<proteinExistence type="predicted"/>
<dbReference type="Gramene" id="Zm00001eb269800_T001">
    <property type="protein sequence ID" value="Zm00001eb269800_P001"/>
    <property type="gene ID" value="Zm00001eb269800"/>
</dbReference>
<accession>A0A804PT34</accession>
<dbReference type="EnsemblPlants" id="Zm00001eb269800_T001">
    <property type="protein sequence ID" value="Zm00001eb269800_P001"/>
    <property type="gene ID" value="Zm00001eb269800"/>
</dbReference>
<name>A0A804PT34_MAIZE</name>
<feature type="region of interest" description="Disordered" evidence="1">
    <location>
        <begin position="1"/>
        <end position="77"/>
    </location>
</feature>
<reference evidence="2" key="3">
    <citation type="submission" date="2021-05" db="UniProtKB">
        <authorList>
            <consortium name="EnsemblPlants"/>
        </authorList>
    </citation>
    <scope>IDENTIFICATION</scope>
    <source>
        <strain evidence="2">cv. B73</strain>
    </source>
</reference>
<evidence type="ECO:0000256" key="1">
    <source>
        <dbReference type="SAM" id="MobiDB-lite"/>
    </source>
</evidence>
<dbReference type="Proteomes" id="UP000007305">
    <property type="component" value="Chromosome 6"/>
</dbReference>
<evidence type="ECO:0000313" key="2">
    <source>
        <dbReference type="EnsemblPlants" id="Zm00001eb269800_P001"/>
    </source>
</evidence>
<dbReference type="AlphaFoldDB" id="A0A804PT34"/>